<dbReference type="EMBL" id="CABVHP010000001">
    <property type="protein sequence ID" value="VVN68087.1"/>
    <property type="molecule type" value="Genomic_DNA"/>
</dbReference>
<evidence type="ECO:0000313" key="1">
    <source>
        <dbReference type="EMBL" id="VVN68087.1"/>
    </source>
</evidence>
<dbReference type="AlphaFoldDB" id="A0A5E6ZWF3"/>
<name>A0A5E6ZWF3_PSEFL</name>
<reference evidence="1 2" key="1">
    <citation type="submission" date="2019-09" db="EMBL/GenBank/DDBJ databases">
        <authorList>
            <person name="Chandra G."/>
            <person name="Truman W A."/>
        </authorList>
    </citation>
    <scope>NUCLEOTIDE SEQUENCE [LARGE SCALE GENOMIC DNA]</scope>
    <source>
        <strain evidence="1">PS704</strain>
    </source>
</reference>
<sequence length="46" mass="5600">MLLEVRMPEPELREFLLKNMSCCYCYWHEWASGEDWLKHVVNILGE</sequence>
<organism evidence="1 2">
    <name type="scientific">Pseudomonas fluorescens</name>
    <dbReference type="NCBI Taxonomy" id="294"/>
    <lineage>
        <taxon>Bacteria</taxon>
        <taxon>Pseudomonadati</taxon>
        <taxon>Pseudomonadota</taxon>
        <taxon>Gammaproteobacteria</taxon>
        <taxon>Pseudomonadales</taxon>
        <taxon>Pseudomonadaceae</taxon>
        <taxon>Pseudomonas</taxon>
    </lineage>
</organism>
<evidence type="ECO:0008006" key="3">
    <source>
        <dbReference type="Google" id="ProtNLM"/>
    </source>
</evidence>
<accession>A0A5E6ZWF3</accession>
<protein>
    <recommendedName>
        <fullName evidence="3">CdiI immunity protein domain-containing protein</fullName>
    </recommendedName>
</protein>
<dbReference type="Proteomes" id="UP000326557">
    <property type="component" value="Unassembled WGS sequence"/>
</dbReference>
<proteinExistence type="predicted"/>
<evidence type="ECO:0000313" key="2">
    <source>
        <dbReference type="Proteomes" id="UP000326557"/>
    </source>
</evidence>
<gene>
    <name evidence="1" type="ORF">PS704_00228</name>
</gene>